<dbReference type="Proteomes" id="UP000318939">
    <property type="component" value="Plasmid unnamed1"/>
</dbReference>
<geneLocation type="plasmid" evidence="3 4">
    <name>unnamed1</name>
</geneLocation>
<dbReference type="EMBL" id="CP117268">
    <property type="protein sequence ID" value="WFS25207.1"/>
    <property type="molecule type" value="Genomic_DNA"/>
</dbReference>
<protein>
    <submittedName>
        <fullName evidence="3">WecB/TagA/CpsF family glycosyltransferase</fullName>
    </submittedName>
</protein>
<gene>
    <name evidence="3" type="ORF">PR018_23390</name>
</gene>
<dbReference type="InterPro" id="IPR004629">
    <property type="entry name" value="WecG_TagA_CpsF"/>
</dbReference>
<dbReference type="RefSeq" id="WP_161991038.1">
    <property type="nucleotide sequence ID" value="NZ_CP117268.1"/>
</dbReference>
<keyword evidence="3" id="KW-0614">Plasmid</keyword>
<dbReference type="Pfam" id="PF03808">
    <property type="entry name" value="Glyco_tran_WecG"/>
    <property type="match status" value="1"/>
</dbReference>
<evidence type="ECO:0000313" key="3">
    <source>
        <dbReference type="EMBL" id="WFS25207.1"/>
    </source>
</evidence>
<dbReference type="CDD" id="cd06533">
    <property type="entry name" value="Glyco_transf_WecG_TagA"/>
    <property type="match status" value="1"/>
</dbReference>
<sequence>MSKTVVAGIPTSTLGRPSLAHMVFAEPSERDGPRIPRLLFDINGHAIALYYSDRNYRAALDKADVVHADGQSIVFASRLLCSLPIEERTATTDIIHDFAAEAVRTHQSFFLLGSDEETNAACAAKLQELYPRLKVAGRRNGYFGTQDEDAIFDTIEASGADIVWVGLGKPLEQIFAARARARLTCSWIITCGGCFNFITDEYKRAPKWVQNFGLEWLHRLIKRPRKLFWRYVVTNPIATYWILKASR</sequence>
<evidence type="ECO:0000256" key="2">
    <source>
        <dbReference type="ARBA" id="ARBA00022679"/>
    </source>
</evidence>
<dbReference type="PANTHER" id="PTHR34136:SF1">
    <property type="entry name" value="UDP-N-ACETYL-D-MANNOSAMINURONIC ACID TRANSFERASE"/>
    <property type="match status" value="1"/>
</dbReference>
<evidence type="ECO:0000313" key="4">
    <source>
        <dbReference type="Proteomes" id="UP000318939"/>
    </source>
</evidence>
<keyword evidence="1" id="KW-0328">Glycosyltransferase</keyword>
<reference evidence="3 4" key="2">
    <citation type="journal article" date="2023" name="MicrobiologyOpen">
        <title>Genomics of the tumorigenes clade of the family Rhizobiaceae and description of Rhizobium rhododendri sp. nov.</title>
        <authorList>
            <person name="Kuzmanovic N."/>
            <person name="diCenzo G.C."/>
            <person name="Bunk B."/>
            <person name="Sproeer C."/>
            <person name="Fruehling A."/>
            <person name="Neumann-Schaal M."/>
            <person name="Overmann J."/>
            <person name="Smalla K."/>
        </authorList>
    </citation>
    <scope>NUCLEOTIDE SEQUENCE [LARGE SCALE GENOMIC DNA]</scope>
    <source>
        <strain evidence="4">rho-6.2</strain>
        <plasmid evidence="3 4">unnamed1</plasmid>
    </source>
</reference>
<dbReference type="NCBIfam" id="TIGR00696">
    <property type="entry name" value="wecG_tagA_cpsF"/>
    <property type="match status" value="1"/>
</dbReference>
<keyword evidence="2" id="KW-0808">Transferase</keyword>
<dbReference type="PANTHER" id="PTHR34136">
    <property type="match status" value="1"/>
</dbReference>
<organism evidence="3 4">
    <name type="scientific">Rhizobium rhododendri</name>
    <dbReference type="NCBI Taxonomy" id="2506430"/>
    <lineage>
        <taxon>Bacteria</taxon>
        <taxon>Pseudomonadati</taxon>
        <taxon>Pseudomonadota</taxon>
        <taxon>Alphaproteobacteria</taxon>
        <taxon>Hyphomicrobiales</taxon>
        <taxon>Rhizobiaceae</taxon>
        <taxon>Rhizobium/Agrobacterium group</taxon>
        <taxon>Rhizobium</taxon>
    </lineage>
</organism>
<accession>A0ABY8IPT9</accession>
<evidence type="ECO:0000256" key="1">
    <source>
        <dbReference type="ARBA" id="ARBA00022676"/>
    </source>
</evidence>
<reference evidence="3 4" key="1">
    <citation type="journal article" date="2019" name="Phytopathology">
        <title>A Novel Group of Rhizobium tumorigenes-Like Agrobacteria Associated with Crown Gall Disease of Rhododendron and Blueberry.</title>
        <authorList>
            <person name="Kuzmanovic N."/>
            <person name="Behrens P."/>
            <person name="Idczak E."/>
            <person name="Wagner S."/>
            <person name="Gotz M."/>
            <person name="Sproer C."/>
            <person name="Bunk B."/>
            <person name="Overmann J."/>
            <person name="Smalla K."/>
        </authorList>
    </citation>
    <scope>NUCLEOTIDE SEQUENCE [LARGE SCALE GENOMIC DNA]</scope>
    <source>
        <strain evidence="4">rho-6.2</strain>
    </source>
</reference>
<proteinExistence type="predicted"/>
<name>A0ABY8IPT9_9HYPH</name>
<keyword evidence="4" id="KW-1185">Reference proteome</keyword>